<dbReference type="PROSITE" id="PS51257">
    <property type="entry name" value="PROKAR_LIPOPROTEIN"/>
    <property type="match status" value="1"/>
</dbReference>
<proteinExistence type="predicted"/>
<feature type="transmembrane region" description="Helical" evidence="1">
    <location>
        <begin position="7"/>
        <end position="27"/>
    </location>
</feature>
<evidence type="ECO:0000313" key="2">
    <source>
        <dbReference type="EMBL" id="MBE9032769.1"/>
    </source>
</evidence>
<comment type="caution">
    <text evidence="2">The sequence shown here is derived from an EMBL/GenBank/DDBJ whole genome shotgun (WGS) entry which is preliminary data.</text>
</comment>
<reference evidence="2" key="1">
    <citation type="submission" date="2020-10" db="EMBL/GenBank/DDBJ databases">
        <authorList>
            <person name="Castelo-Branco R."/>
            <person name="Eusebio N."/>
            <person name="Adriana R."/>
            <person name="Vieira A."/>
            <person name="Brugerolle De Fraissinette N."/>
            <person name="Rezende De Castro R."/>
            <person name="Schneider M.P."/>
            <person name="Vasconcelos V."/>
            <person name="Leao P.N."/>
        </authorList>
    </citation>
    <scope>NUCLEOTIDE SEQUENCE</scope>
    <source>
        <strain evidence="2">LEGE 11480</strain>
    </source>
</reference>
<protein>
    <submittedName>
        <fullName evidence="2">Uncharacterized protein</fullName>
    </submittedName>
</protein>
<keyword evidence="1" id="KW-1133">Transmembrane helix</keyword>
<gene>
    <name evidence="2" type="ORF">IQ266_23820</name>
</gene>
<keyword evidence="3" id="KW-1185">Reference proteome</keyword>
<evidence type="ECO:0000256" key="1">
    <source>
        <dbReference type="SAM" id="Phobius"/>
    </source>
</evidence>
<dbReference type="Proteomes" id="UP000625316">
    <property type="component" value="Unassembled WGS sequence"/>
</dbReference>
<evidence type="ECO:0000313" key="3">
    <source>
        <dbReference type="Proteomes" id="UP000625316"/>
    </source>
</evidence>
<keyword evidence="1" id="KW-0812">Transmembrane</keyword>
<sequence>MRRITPVLIFGTIATSCMFTLFVGSQLQSGRCASITLPLDLQVAFGQTCTVNR</sequence>
<dbReference type="AlphaFoldDB" id="A0A928VVF2"/>
<organism evidence="2 3">
    <name type="scientific">Romeriopsis navalis LEGE 11480</name>
    <dbReference type="NCBI Taxonomy" id="2777977"/>
    <lineage>
        <taxon>Bacteria</taxon>
        <taxon>Bacillati</taxon>
        <taxon>Cyanobacteriota</taxon>
        <taxon>Cyanophyceae</taxon>
        <taxon>Leptolyngbyales</taxon>
        <taxon>Leptolyngbyaceae</taxon>
        <taxon>Romeriopsis</taxon>
        <taxon>Romeriopsis navalis</taxon>
    </lineage>
</organism>
<keyword evidence="1" id="KW-0472">Membrane</keyword>
<name>A0A928VVF2_9CYAN</name>
<dbReference type="EMBL" id="JADEXQ010000124">
    <property type="protein sequence ID" value="MBE9032769.1"/>
    <property type="molecule type" value="Genomic_DNA"/>
</dbReference>
<accession>A0A928VVF2</accession>